<reference evidence="3" key="1">
    <citation type="submission" date="2019-03" db="EMBL/GenBank/DDBJ databases">
        <title>WGS assembly of Setaria viridis.</title>
        <authorList>
            <person name="Huang P."/>
            <person name="Jenkins J."/>
            <person name="Grimwood J."/>
            <person name="Barry K."/>
            <person name="Healey A."/>
            <person name="Mamidi S."/>
            <person name="Sreedasyam A."/>
            <person name="Shu S."/>
            <person name="Feldman M."/>
            <person name="Wu J."/>
            <person name="Yu Y."/>
            <person name="Chen C."/>
            <person name="Johnson J."/>
            <person name="Rokhsar D."/>
            <person name="Baxter I."/>
            <person name="Schmutz J."/>
            <person name="Brutnell T."/>
            <person name="Kellogg E."/>
        </authorList>
    </citation>
    <scope>NUCLEOTIDE SEQUENCE [LARGE SCALE GENOMIC DNA]</scope>
</reference>
<dbReference type="Proteomes" id="UP000298652">
    <property type="component" value="Chromosome 9"/>
</dbReference>
<proteinExistence type="predicted"/>
<feature type="domain" description="DUF8040" evidence="2">
    <location>
        <begin position="85"/>
        <end position="134"/>
    </location>
</feature>
<keyword evidence="1" id="KW-0472">Membrane</keyword>
<dbReference type="Pfam" id="PF26138">
    <property type="entry name" value="DUF8040"/>
    <property type="match status" value="1"/>
</dbReference>
<accession>A0A4U6SYL2</accession>
<name>A0A4U6SYL2_SETVI</name>
<gene>
    <name evidence="3" type="ORF">SEVIR_9G274300v2</name>
</gene>
<dbReference type="Gramene" id="TKV94159">
    <property type="protein sequence ID" value="TKV94159"/>
    <property type="gene ID" value="SEVIR_9G274300v2"/>
</dbReference>
<evidence type="ECO:0000256" key="1">
    <source>
        <dbReference type="SAM" id="Phobius"/>
    </source>
</evidence>
<evidence type="ECO:0000313" key="3">
    <source>
        <dbReference type="EMBL" id="TKV94159.1"/>
    </source>
</evidence>
<dbReference type="InterPro" id="IPR058353">
    <property type="entry name" value="DUF8040"/>
</dbReference>
<dbReference type="AlphaFoldDB" id="A0A4U6SYL2"/>
<keyword evidence="4" id="KW-1185">Reference proteome</keyword>
<feature type="transmembrane region" description="Helical" evidence="1">
    <location>
        <begin position="36"/>
        <end position="52"/>
    </location>
</feature>
<keyword evidence="1" id="KW-1133">Transmembrane helix</keyword>
<organism evidence="3 4">
    <name type="scientific">Setaria viridis</name>
    <name type="common">Green bristlegrass</name>
    <name type="synonym">Setaria italica subsp. viridis</name>
    <dbReference type="NCBI Taxonomy" id="4556"/>
    <lineage>
        <taxon>Eukaryota</taxon>
        <taxon>Viridiplantae</taxon>
        <taxon>Streptophyta</taxon>
        <taxon>Embryophyta</taxon>
        <taxon>Tracheophyta</taxon>
        <taxon>Spermatophyta</taxon>
        <taxon>Magnoliopsida</taxon>
        <taxon>Liliopsida</taxon>
        <taxon>Poales</taxon>
        <taxon>Poaceae</taxon>
        <taxon>PACMAD clade</taxon>
        <taxon>Panicoideae</taxon>
        <taxon>Panicodae</taxon>
        <taxon>Paniceae</taxon>
        <taxon>Cenchrinae</taxon>
        <taxon>Setaria</taxon>
    </lineage>
</organism>
<keyword evidence="1" id="KW-0812">Transmembrane</keyword>
<evidence type="ECO:0000259" key="2">
    <source>
        <dbReference type="Pfam" id="PF26138"/>
    </source>
</evidence>
<evidence type="ECO:0000313" key="4">
    <source>
        <dbReference type="Proteomes" id="UP000298652"/>
    </source>
</evidence>
<protein>
    <recommendedName>
        <fullName evidence="2">DUF8040 domain-containing protein</fullName>
    </recommendedName>
</protein>
<dbReference type="EMBL" id="CM016560">
    <property type="protein sequence ID" value="TKV94159.1"/>
    <property type="molecule type" value="Genomic_DNA"/>
</dbReference>
<sequence>MASLSYTSSLIRHKLLLQIQVLEILILWETMRQRRVKIFIMLFVLMHIRIVLIRRRQCRIVQVRQPSWYDPIARSQSLSNIFTSDRECIDQLQMDRCCFRVLCSLVREFGGLRDTRNMKVEEMVAMFLNIVGHDL</sequence>